<evidence type="ECO:0000256" key="5">
    <source>
        <dbReference type="ARBA" id="ARBA00023315"/>
    </source>
</evidence>
<evidence type="ECO:0000259" key="6">
    <source>
        <dbReference type="SMART" id="SM00563"/>
    </source>
</evidence>
<dbReference type="Proteomes" id="UP000650994">
    <property type="component" value="Unassembled WGS sequence"/>
</dbReference>
<evidence type="ECO:0000313" key="10">
    <source>
        <dbReference type="Proteomes" id="UP000650994"/>
    </source>
</evidence>
<evidence type="ECO:0000256" key="2">
    <source>
        <dbReference type="ARBA" id="ARBA00022516"/>
    </source>
</evidence>
<keyword evidence="5 7" id="KW-0012">Acyltransferase</keyword>
<comment type="pathway">
    <text evidence="1">Lipid metabolism.</text>
</comment>
<gene>
    <name evidence="7" type="ORF">GCM10010984_00080</name>
    <name evidence="8" type="ORF">SAMN05443634_107285</name>
</gene>
<evidence type="ECO:0000313" key="9">
    <source>
        <dbReference type="Proteomes" id="UP000184120"/>
    </source>
</evidence>
<evidence type="ECO:0000313" key="8">
    <source>
        <dbReference type="EMBL" id="SHL28970.1"/>
    </source>
</evidence>
<keyword evidence="2" id="KW-0444">Lipid biosynthesis</keyword>
<evidence type="ECO:0000313" key="7">
    <source>
        <dbReference type="EMBL" id="GGE86240.1"/>
    </source>
</evidence>
<reference evidence="8" key="3">
    <citation type="submission" date="2016-11" db="EMBL/GenBank/DDBJ databases">
        <authorList>
            <person name="Jaros S."/>
            <person name="Januszkiewicz K."/>
            <person name="Wedrychowicz H."/>
        </authorList>
    </citation>
    <scope>NUCLEOTIDE SEQUENCE [LARGE SCALE GENOMIC DNA]</scope>
    <source>
        <strain evidence="8">DSM 27989</strain>
    </source>
</reference>
<feature type="domain" description="Phospholipid/glycerol acyltransferase" evidence="6">
    <location>
        <begin position="81"/>
        <end position="203"/>
    </location>
</feature>
<dbReference type="RefSeq" id="WP_072932503.1">
    <property type="nucleotide sequence ID" value="NZ_BMFL01000001.1"/>
</dbReference>
<dbReference type="STRING" id="1434701.SAMN05443634_107285"/>
<sequence>MSLVTTQDIYTASGLSKIGIFGKPIAWALKKAFSIDQLNKLYNGGKDLACEPFLDYLIDDLGVDYEIHEEDLKRIPKEGPFVIVSNHPLGALDGIIMMHFMSKIRPDFKIMGNFLLQKIKPLEPMIIPVNPFETRKDAYNSLTGMRETLQLLRSGGCLGIFPAGEVSYRDDDRNIIDREWQETAMKLIKKAKVPVVPMFFRARNSNVFYRLAKLHPDFQTALLPSEMMKKRTRAIQIRIGKPVLQKQQDEHCDINDYTAFLRKKTYMLSSYYNKKRSFTEVLKNPSNIELKMPTLPSLSSSNKKVKPIVAETSLDLILNDIQGLHKDEDALLFTNNNYECFFAKAESIPNILREIGRLREITFREIGEGTNDEIDLDRFDNHYHHLFLWDKDASKIVGAYRMAIGAEVFEKYGINGFYVNELFNFDPEIHPFFKKCIEMGRAFVTSEYQQKPMPLFLLWRGIVHITLRNPHQKFIIGGVSISNQFSDFSKSLMIEFMKSHYYDSTVAQYVRAKNEFKVKLKEEDKEFIFDESEADLNKFDKLIDELEPNVLRLPVLIKKYIKQNAKVIAFNVDPKFNDAIDGLMYIRVSDIPESTVRPVLEDIQAELDKKIKSGKFDGSII</sequence>
<dbReference type="GO" id="GO:0016746">
    <property type="term" value="F:acyltransferase activity"/>
    <property type="evidence" value="ECO:0007669"/>
    <property type="project" value="UniProtKB-KW"/>
</dbReference>
<accession>A0A1M6ZEV7</accession>
<keyword evidence="4" id="KW-0443">Lipid metabolism</keyword>
<organism evidence="8 9">
    <name type="scientific">Chishuiella changwenlii</name>
    <dbReference type="NCBI Taxonomy" id="1434701"/>
    <lineage>
        <taxon>Bacteria</taxon>
        <taxon>Pseudomonadati</taxon>
        <taxon>Bacteroidota</taxon>
        <taxon>Flavobacteriia</taxon>
        <taxon>Flavobacteriales</taxon>
        <taxon>Weeksellaceae</taxon>
        <taxon>Chishuiella</taxon>
    </lineage>
</organism>
<dbReference type="InterPro" id="IPR052351">
    <property type="entry name" value="Ornithine_N-alpha-AT"/>
</dbReference>
<protein>
    <submittedName>
        <fullName evidence="7">Glycerol acyltransferase</fullName>
    </submittedName>
    <submittedName>
        <fullName evidence="8">Putative hemolysin</fullName>
    </submittedName>
</protein>
<name>A0A1M6ZEV7_9FLAO</name>
<dbReference type="Proteomes" id="UP000184120">
    <property type="component" value="Unassembled WGS sequence"/>
</dbReference>
<dbReference type="CDD" id="cd07986">
    <property type="entry name" value="LPLAT_ACT14924-like"/>
    <property type="match status" value="1"/>
</dbReference>
<dbReference type="GO" id="GO:0006629">
    <property type="term" value="P:lipid metabolic process"/>
    <property type="evidence" value="ECO:0007669"/>
    <property type="project" value="UniProtKB-KW"/>
</dbReference>
<dbReference type="PANTHER" id="PTHR37323">
    <property type="entry name" value="GCN5-RELATED N-ACETYLTRANSFERASE"/>
    <property type="match status" value="1"/>
</dbReference>
<dbReference type="SUPFAM" id="SSF55729">
    <property type="entry name" value="Acyl-CoA N-acyltransferases (Nat)"/>
    <property type="match status" value="1"/>
</dbReference>
<dbReference type="InterPro" id="IPR002123">
    <property type="entry name" value="Plipid/glycerol_acylTrfase"/>
</dbReference>
<reference evidence="10" key="4">
    <citation type="journal article" date="2019" name="Int. J. Syst. Evol. Microbiol.">
        <title>The Global Catalogue of Microorganisms (GCM) 10K type strain sequencing project: providing services to taxonomists for standard genome sequencing and annotation.</title>
        <authorList>
            <consortium name="The Broad Institute Genomics Platform"/>
            <consortium name="The Broad Institute Genome Sequencing Center for Infectious Disease"/>
            <person name="Wu L."/>
            <person name="Ma J."/>
        </authorList>
    </citation>
    <scope>NUCLEOTIDE SEQUENCE [LARGE SCALE GENOMIC DNA]</scope>
    <source>
        <strain evidence="10">CGMCC 1.12707</strain>
    </source>
</reference>
<reference evidence="9" key="2">
    <citation type="submission" date="2016-11" db="EMBL/GenBank/DDBJ databases">
        <authorList>
            <person name="Varghese N."/>
            <person name="Submissions S."/>
        </authorList>
    </citation>
    <scope>NUCLEOTIDE SEQUENCE [LARGE SCALE GENOMIC DNA]</scope>
    <source>
        <strain evidence="9">DSM 27989</strain>
    </source>
</reference>
<dbReference type="InterPro" id="IPR045746">
    <property type="entry name" value="ACT14924-like_Acyltransf_dom"/>
</dbReference>
<keyword evidence="10" id="KW-1185">Reference proteome</keyword>
<dbReference type="InterPro" id="IPR016181">
    <property type="entry name" value="Acyl_CoA_acyltransferase"/>
</dbReference>
<dbReference type="EMBL" id="BMFL01000001">
    <property type="protein sequence ID" value="GGE86240.1"/>
    <property type="molecule type" value="Genomic_DNA"/>
</dbReference>
<keyword evidence="3" id="KW-0808">Transferase</keyword>
<reference evidence="7" key="5">
    <citation type="submission" date="2024-05" db="EMBL/GenBank/DDBJ databases">
        <authorList>
            <person name="Sun Q."/>
            <person name="Zhou Y."/>
        </authorList>
    </citation>
    <scope>NUCLEOTIDE SEQUENCE</scope>
    <source>
        <strain evidence="7">CGMCC 1.12707</strain>
    </source>
</reference>
<dbReference type="Pfam" id="PF13444">
    <property type="entry name" value="Acetyltransf_5"/>
    <property type="match status" value="1"/>
</dbReference>
<dbReference type="Pfam" id="PF19576">
    <property type="entry name" value="Acyltransf_2"/>
    <property type="match status" value="1"/>
</dbReference>
<dbReference type="EMBL" id="FRBH01000007">
    <property type="protein sequence ID" value="SHL28970.1"/>
    <property type="molecule type" value="Genomic_DNA"/>
</dbReference>
<dbReference type="AlphaFoldDB" id="A0A1M6ZEV7"/>
<evidence type="ECO:0000256" key="3">
    <source>
        <dbReference type="ARBA" id="ARBA00022679"/>
    </source>
</evidence>
<dbReference type="OrthoDB" id="1113830at2"/>
<reference evidence="7" key="1">
    <citation type="journal article" date="2014" name="Int. J. Syst. Evol. Microbiol.">
        <title>Complete genome of a new Firmicutes species belonging to the dominant human colonic microbiota ('Ruminococcus bicirculans') reveals two chromosomes and a selective capacity to utilize plant glucans.</title>
        <authorList>
            <consortium name="NISC Comparative Sequencing Program"/>
            <person name="Wegmann U."/>
            <person name="Louis P."/>
            <person name="Goesmann A."/>
            <person name="Henrissat B."/>
            <person name="Duncan S.H."/>
            <person name="Flint H.J."/>
        </authorList>
    </citation>
    <scope>NUCLEOTIDE SEQUENCE</scope>
    <source>
        <strain evidence="7">CGMCC 1.12707</strain>
    </source>
</reference>
<dbReference type="SMART" id="SM00563">
    <property type="entry name" value="PlsC"/>
    <property type="match status" value="1"/>
</dbReference>
<dbReference type="PANTHER" id="PTHR37323:SF1">
    <property type="entry name" value="L-ORNITHINE N(ALPHA)-ACYLTRANSFERASE"/>
    <property type="match status" value="1"/>
</dbReference>
<proteinExistence type="predicted"/>
<evidence type="ECO:0000256" key="1">
    <source>
        <dbReference type="ARBA" id="ARBA00005189"/>
    </source>
</evidence>
<dbReference type="Gene3D" id="3.40.630.30">
    <property type="match status" value="1"/>
</dbReference>
<evidence type="ECO:0000256" key="4">
    <source>
        <dbReference type="ARBA" id="ARBA00023098"/>
    </source>
</evidence>
<dbReference type="SUPFAM" id="SSF69593">
    <property type="entry name" value="Glycerol-3-phosphate (1)-acyltransferase"/>
    <property type="match status" value="1"/>
</dbReference>